<gene>
    <name evidence="2" type="ORF">M0M44_17905</name>
</gene>
<evidence type="ECO:0008006" key="4">
    <source>
        <dbReference type="Google" id="ProtNLM"/>
    </source>
</evidence>
<feature type="chain" id="PRO_5046053857" description="Germination protein, Ger(X)C family" evidence="1">
    <location>
        <begin position="23"/>
        <end position="411"/>
    </location>
</feature>
<sequence length="411" mass="46307">MHKFIKYSVCFFIALLFLSCNNEELVKNQENAKTVKTDLELAKFSNSNIAQNVEADFENVNVIEKDNFKISEFSAKEKVVNTFESDVLQSHLKYQGVAIESEGKSQSYFLEVFTLVKSAVYPETITNLKDFTGGLNVYFFNGENLGSVVVRNGKATNVSGKNKLDILTKTINLFYAPSDITSKIPLCTETYTQTVWLTQDVWRIISNGPKILEVIYVGEKVTKTTNTLPYPCESSGDVEAIRLQRIAHIANYDQNGNYLGEISEEDYPPSCHSFNFIAKLDANWQEALVKNIRFKIVLLNERGVEIVHAISCPQAVSFGAPIVNRFNTTYSAGVAADVAAKAVKESMQNVVDKYGRTRVSDLVLDQYFKERLIHNYQYYQDGGRVQFNSTSSTPATEYKTTLLWSDDCILD</sequence>
<keyword evidence="3" id="KW-1185">Reference proteome</keyword>
<evidence type="ECO:0000256" key="1">
    <source>
        <dbReference type="SAM" id="SignalP"/>
    </source>
</evidence>
<reference evidence="2 3" key="1">
    <citation type="submission" date="2022-04" db="EMBL/GenBank/DDBJ databases">
        <authorList>
            <person name="Ra J.-S."/>
            <person name="Kim S.-B."/>
        </authorList>
    </citation>
    <scope>NUCLEOTIDE SEQUENCE [LARGE SCALE GENOMIC DNA]</scope>
    <source>
        <strain evidence="2 3">MMS21-Er5</strain>
    </source>
</reference>
<accession>A0ABY4LNG3</accession>
<dbReference type="EMBL" id="CP096829">
    <property type="protein sequence ID" value="UPZ14633.1"/>
    <property type="molecule type" value="Genomic_DNA"/>
</dbReference>
<protein>
    <recommendedName>
        <fullName evidence="4">Germination protein, Ger(X)C family</fullName>
    </recommendedName>
</protein>
<evidence type="ECO:0000313" key="3">
    <source>
        <dbReference type="Proteomes" id="UP000829998"/>
    </source>
</evidence>
<proteinExistence type="predicted"/>
<dbReference type="Proteomes" id="UP000829998">
    <property type="component" value="Chromosome"/>
</dbReference>
<feature type="signal peptide" evidence="1">
    <location>
        <begin position="1"/>
        <end position="22"/>
    </location>
</feature>
<organism evidence="2 3">
    <name type="scientific">Flavobacterium humidisoli</name>
    <dbReference type="NCBI Taxonomy" id="2937442"/>
    <lineage>
        <taxon>Bacteria</taxon>
        <taxon>Pseudomonadati</taxon>
        <taxon>Bacteroidota</taxon>
        <taxon>Flavobacteriia</taxon>
        <taxon>Flavobacteriales</taxon>
        <taxon>Flavobacteriaceae</taxon>
        <taxon>Flavobacterium</taxon>
    </lineage>
</organism>
<dbReference type="RefSeq" id="WP_248726910.1">
    <property type="nucleotide sequence ID" value="NZ_CP096829.1"/>
</dbReference>
<name>A0ABY4LNG3_9FLAO</name>
<keyword evidence="1" id="KW-0732">Signal</keyword>
<dbReference type="PROSITE" id="PS51257">
    <property type="entry name" value="PROKAR_LIPOPROTEIN"/>
    <property type="match status" value="1"/>
</dbReference>
<evidence type="ECO:0000313" key="2">
    <source>
        <dbReference type="EMBL" id="UPZ14633.1"/>
    </source>
</evidence>